<dbReference type="CDD" id="cd17259">
    <property type="entry name" value="RMtype1_S_StySKI-TRD2-CR2_like"/>
    <property type="match status" value="1"/>
</dbReference>
<evidence type="ECO:0000256" key="1">
    <source>
        <dbReference type="ARBA" id="ARBA00010923"/>
    </source>
</evidence>
<dbReference type="Pfam" id="PF01420">
    <property type="entry name" value="Methylase_S"/>
    <property type="match status" value="2"/>
</dbReference>
<dbReference type="InterPro" id="IPR052021">
    <property type="entry name" value="Type-I_RS_S_subunit"/>
</dbReference>
<dbReference type="EMBL" id="FMUT01000003">
    <property type="protein sequence ID" value="SCY17732.1"/>
    <property type="molecule type" value="Genomic_DNA"/>
</dbReference>
<name>A0A1G5DSI4_9GAMM</name>
<evidence type="ECO:0000256" key="2">
    <source>
        <dbReference type="ARBA" id="ARBA00022747"/>
    </source>
</evidence>
<dbReference type="SUPFAM" id="SSF116734">
    <property type="entry name" value="DNA methylase specificity domain"/>
    <property type="match status" value="2"/>
</dbReference>
<dbReference type="InterPro" id="IPR044946">
    <property type="entry name" value="Restrct_endonuc_typeI_TRD_sf"/>
</dbReference>
<keyword evidence="6" id="KW-1185">Reference proteome</keyword>
<keyword evidence="2" id="KW-0680">Restriction system</keyword>
<sequence>MISLGELVDIKGGGTPDKNNSEYWNGDIPWASVKDFKKNILDSTLDSITLLGVRNSATSVIPAGNIIVPTRMALGKVAINTIDLAINQDLKALFIKDNDIVDRDYLFRWLESQSSLIESEGKGATVKGITLPFLKGLNVPIPPINEQKRIAAILDKAEGIRQKREQAMKLANDFWRTTFLNMFGDPVENPKNLKKAPITELAEVITGFAFKSNEYISDAPESVRLCRGANTLTGYLDWADTKFWPKNKLEKLDNYLIKASDIILAMDRPWISSGLKVCIFPENQRETYLVQRVARLRPRCESYTNYIYSCIKSPAFEKHCYPTETTVPHISPVELKNFEILIPPDELMVNFHSIVSIINNSLNKMASGDIDSDALFSKLSQQAFSGHLKR</sequence>
<protein>
    <submittedName>
        <fullName evidence="5">Type I restriction enzyme, S subunit</fullName>
    </submittedName>
</protein>
<comment type="similarity">
    <text evidence="1">Belongs to the type-I restriction system S methylase family.</text>
</comment>
<comment type="caution">
    <text evidence="5">The sequence shown here is derived from an EMBL/GenBank/DDBJ whole genome shotgun (WGS) entry which is preliminary data.</text>
</comment>
<evidence type="ECO:0000256" key="3">
    <source>
        <dbReference type="ARBA" id="ARBA00023125"/>
    </source>
</evidence>
<reference evidence="5 6" key="1">
    <citation type="submission" date="2016-10" db="EMBL/GenBank/DDBJ databases">
        <authorList>
            <person name="Varghese N."/>
            <person name="Submissions S."/>
        </authorList>
    </citation>
    <scope>NUCLEOTIDE SEQUENCE [LARGE SCALE GENOMIC DNA]</scope>
    <source>
        <strain evidence="5 6">CGMCC 1.6853</strain>
    </source>
</reference>
<dbReference type="Proteomes" id="UP000183031">
    <property type="component" value="Unassembled WGS sequence"/>
</dbReference>
<feature type="domain" description="Type I restriction modification DNA specificity" evidence="4">
    <location>
        <begin position="2"/>
        <end position="159"/>
    </location>
</feature>
<accession>A0A1G5DSI4</accession>
<feature type="domain" description="Type I restriction modification DNA specificity" evidence="4">
    <location>
        <begin position="190"/>
        <end position="346"/>
    </location>
</feature>
<evidence type="ECO:0000313" key="5">
    <source>
        <dbReference type="EMBL" id="SCY17732.1"/>
    </source>
</evidence>
<organism evidence="5 6">
    <name type="scientific">Serratia nematodiphila</name>
    <dbReference type="NCBI Taxonomy" id="458197"/>
    <lineage>
        <taxon>Bacteria</taxon>
        <taxon>Pseudomonadati</taxon>
        <taxon>Pseudomonadota</taxon>
        <taxon>Gammaproteobacteria</taxon>
        <taxon>Enterobacterales</taxon>
        <taxon>Yersiniaceae</taxon>
        <taxon>Serratia</taxon>
    </lineage>
</organism>
<dbReference type="PANTHER" id="PTHR30408">
    <property type="entry name" value="TYPE-1 RESTRICTION ENZYME ECOKI SPECIFICITY PROTEIN"/>
    <property type="match status" value="1"/>
</dbReference>
<evidence type="ECO:0000313" key="6">
    <source>
        <dbReference type="Proteomes" id="UP000183031"/>
    </source>
</evidence>
<keyword evidence="3" id="KW-0238">DNA-binding</keyword>
<dbReference type="CDD" id="cd17285">
    <property type="entry name" value="RMtype1_S_Csp16704I_TRD2-CR2_like"/>
    <property type="match status" value="1"/>
</dbReference>
<dbReference type="InterPro" id="IPR000055">
    <property type="entry name" value="Restrct_endonuc_typeI_TRD"/>
</dbReference>
<dbReference type="Gene3D" id="3.90.220.20">
    <property type="entry name" value="DNA methylase specificity domains"/>
    <property type="match status" value="2"/>
</dbReference>
<dbReference type="PANTHER" id="PTHR30408:SF12">
    <property type="entry name" value="TYPE I RESTRICTION ENZYME MJAVIII SPECIFICITY SUBUNIT"/>
    <property type="match status" value="1"/>
</dbReference>
<proteinExistence type="inferred from homology"/>
<evidence type="ECO:0000259" key="4">
    <source>
        <dbReference type="Pfam" id="PF01420"/>
    </source>
</evidence>
<gene>
    <name evidence="5" type="ORF">SAMN02927935_00951</name>
</gene>